<evidence type="ECO:0000256" key="2">
    <source>
        <dbReference type="ARBA" id="ARBA00022679"/>
    </source>
</evidence>
<keyword evidence="6" id="KW-1185">Reference proteome</keyword>
<dbReference type="Proteomes" id="UP000325286">
    <property type="component" value="Chromosome"/>
</dbReference>
<dbReference type="PANTHER" id="PTHR43712:SF2">
    <property type="entry name" value="O-METHYLTRANSFERASE CICE"/>
    <property type="match status" value="1"/>
</dbReference>
<dbReference type="AlphaFoldDB" id="A0A5B9QNG5"/>
<dbReference type="GO" id="GO:0046983">
    <property type="term" value="F:protein dimerization activity"/>
    <property type="evidence" value="ECO:0007669"/>
    <property type="project" value="InterPro"/>
</dbReference>
<feature type="domain" description="O-methyltransferase C-terminal" evidence="4">
    <location>
        <begin position="154"/>
        <end position="332"/>
    </location>
</feature>
<evidence type="ECO:0000256" key="3">
    <source>
        <dbReference type="ARBA" id="ARBA00022691"/>
    </source>
</evidence>
<dbReference type="GO" id="GO:0032259">
    <property type="term" value="P:methylation"/>
    <property type="evidence" value="ECO:0007669"/>
    <property type="project" value="UniProtKB-KW"/>
</dbReference>
<dbReference type="Gene3D" id="3.40.50.150">
    <property type="entry name" value="Vaccinia Virus protein VP39"/>
    <property type="match status" value="1"/>
</dbReference>
<dbReference type="Pfam" id="PF00891">
    <property type="entry name" value="Methyltransf_2"/>
    <property type="match status" value="1"/>
</dbReference>
<accession>A0A5B9QNG5</accession>
<dbReference type="InterPro" id="IPR036390">
    <property type="entry name" value="WH_DNA-bd_sf"/>
</dbReference>
<sequence>MNDRAPAGPLPSAEVDPTAIFEVFRGSYGSELLTAAVAHFDVFPRLANAPCSPAELQQALQLQPRPLQVLMTALRAMQLVTVDAQDKYTLTLLGERLVPGSPFDVSDYIGLAATAPGVLEMVQRLKSNQPAGLEEGGDGAAFIYRQGLRSAMDQQALSEHFTMALAGRAKNVAPELARRVDLSGATTLLDVGGGTGIYSIALMRKFPNLSAIVFDRPDVLTIAEKMAAEYGVADRLSCQSGDMFADPLPAADAILLSNILHDWDVPECRQLVNRCAAALNPAGRLIIHDVLLDDDLGGPLPIALYSAALFTLTEGRAYSAAEYRGWMEAAGLQAAPPAATAVHCHVLVGSRGVGE</sequence>
<dbReference type="Gene3D" id="1.10.10.10">
    <property type="entry name" value="Winged helix-like DNA-binding domain superfamily/Winged helix DNA-binding domain"/>
    <property type="match status" value="1"/>
</dbReference>
<dbReference type="PANTHER" id="PTHR43712">
    <property type="entry name" value="PUTATIVE (AFU_ORTHOLOGUE AFUA_4G14580)-RELATED"/>
    <property type="match status" value="1"/>
</dbReference>
<proteinExistence type="predicted"/>
<dbReference type="InterPro" id="IPR036388">
    <property type="entry name" value="WH-like_DNA-bd_sf"/>
</dbReference>
<dbReference type="InterPro" id="IPR001077">
    <property type="entry name" value="COMT_C"/>
</dbReference>
<evidence type="ECO:0000259" key="4">
    <source>
        <dbReference type="Pfam" id="PF00891"/>
    </source>
</evidence>
<dbReference type="CDD" id="cd02440">
    <property type="entry name" value="AdoMet_MTases"/>
    <property type="match status" value="1"/>
</dbReference>
<dbReference type="InterPro" id="IPR029063">
    <property type="entry name" value="SAM-dependent_MTases_sf"/>
</dbReference>
<dbReference type="EC" id="2.1.1.210" evidence="5"/>
<gene>
    <name evidence="5" type="primary">crtF</name>
    <name evidence="5" type="ORF">UC8_25280</name>
</gene>
<keyword evidence="2 5" id="KW-0808">Transferase</keyword>
<evidence type="ECO:0000256" key="1">
    <source>
        <dbReference type="ARBA" id="ARBA00022603"/>
    </source>
</evidence>
<keyword evidence="1 5" id="KW-0489">Methyltransferase</keyword>
<organism evidence="5 6">
    <name type="scientific">Roseimaritima ulvae</name>
    <dbReference type="NCBI Taxonomy" id="980254"/>
    <lineage>
        <taxon>Bacteria</taxon>
        <taxon>Pseudomonadati</taxon>
        <taxon>Planctomycetota</taxon>
        <taxon>Planctomycetia</taxon>
        <taxon>Pirellulales</taxon>
        <taxon>Pirellulaceae</taxon>
        <taxon>Roseimaritima</taxon>
    </lineage>
</organism>
<dbReference type="SUPFAM" id="SSF46785">
    <property type="entry name" value="Winged helix' DNA-binding domain"/>
    <property type="match status" value="1"/>
</dbReference>
<evidence type="ECO:0000313" key="6">
    <source>
        <dbReference type="Proteomes" id="UP000325286"/>
    </source>
</evidence>
<dbReference type="KEGG" id="rul:UC8_25280"/>
<name>A0A5B9QNG5_9BACT</name>
<dbReference type="RefSeq" id="WP_202908761.1">
    <property type="nucleotide sequence ID" value="NZ_CP042914.1"/>
</dbReference>
<dbReference type="PROSITE" id="PS51683">
    <property type="entry name" value="SAM_OMT_II"/>
    <property type="match status" value="1"/>
</dbReference>
<dbReference type="EMBL" id="CP042914">
    <property type="protein sequence ID" value="QEG40514.1"/>
    <property type="molecule type" value="Genomic_DNA"/>
</dbReference>
<evidence type="ECO:0000313" key="5">
    <source>
        <dbReference type="EMBL" id="QEG40514.1"/>
    </source>
</evidence>
<dbReference type="InterPro" id="IPR016461">
    <property type="entry name" value="COMT-like"/>
</dbReference>
<dbReference type="SUPFAM" id="SSF53335">
    <property type="entry name" value="S-adenosyl-L-methionine-dependent methyltransferases"/>
    <property type="match status" value="1"/>
</dbReference>
<keyword evidence="3" id="KW-0949">S-adenosyl-L-methionine</keyword>
<reference evidence="5 6" key="1">
    <citation type="submission" date="2019-08" db="EMBL/GenBank/DDBJ databases">
        <title>Deep-cultivation of Planctomycetes and their phenomic and genomic characterization uncovers novel biology.</title>
        <authorList>
            <person name="Wiegand S."/>
            <person name="Jogler M."/>
            <person name="Boedeker C."/>
            <person name="Pinto D."/>
            <person name="Vollmers J."/>
            <person name="Rivas-Marin E."/>
            <person name="Kohn T."/>
            <person name="Peeters S.H."/>
            <person name="Heuer A."/>
            <person name="Rast P."/>
            <person name="Oberbeckmann S."/>
            <person name="Bunk B."/>
            <person name="Jeske O."/>
            <person name="Meyerdierks A."/>
            <person name="Storesund J.E."/>
            <person name="Kallscheuer N."/>
            <person name="Luecker S."/>
            <person name="Lage O.M."/>
            <person name="Pohl T."/>
            <person name="Merkel B.J."/>
            <person name="Hornburger P."/>
            <person name="Mueller R.-W."/>
            <person name="Bruemmer F."/>
            <person name="Labrenz M."/>
            <person name="Spormann A.M."/>
            <person name="Op den Camp H."/>
            <person name="Overmann J."/>
            <person name="Amann R."/>
            <person name="Jetten M.S.M."/>
            <person name="Mascher T."/>
            <person name="Medema M.H."/>
            <person name="Devos D.P."/>
            <person name="Kaster A.-K."/>
            <person name="Ovreas L."/>
            <person name="Rohde M."/>
            <person name="Galperin M.Y."/>
            <person name="Jogler C."/>
        </authorList>
    </citation>
    <scope>NUCLEOTIDE SEQUENCE [LARGE SCALE GENOMIC DNA]</scope>
    <source>
        <strain evidence="5 6">UC8</strain>
    </source>
</reference>
<dbReference type="GO" id="GO:0043803">
    <property type="term" value="F:hydroxyneurosporene-O-methyltransferase activity"/>
    <property type="evidence" value="ECO:0007669"/>
    <property type="project" value="UniProtKB-EC"/>
</dbReference>
<dbReference type="GO" id="GO:0008171">
    <property type="term" value="F:O-methyltransferase activity"/>
    <property type="evidence" value="ECO:0007669"/>
    <property type="project" value="InterPro"/>
</dbReference>
<protein>
    <submittedName>
        <fullName evidence="5">Demethylspheroidene O-methyltransferase</fullName>
        <ecNumber evidence="5">2.1.1.210</ecNumber>
    </submittedName>
</protein>